<dbReference type="AlphaFoldDB" id="A0A401G690"/>
<dbReference type="SUPFAM" id="SSF53335">
    <property type="entry name" value="S-adenosyl-L-methionine-dependent methyltransferases"/>
    <property type="match status" value="1"/>
</dbReference>
<dbReference type="GO" id="GO:0032259">
    <property type="term" value="P:methylation"/>
    <property type="evidence" value="ECO:0007669"/>
    <property type="project" value="UniProtKB-KW"/>
</dbReference>
<gene>
    <name evidence="4" type="ORF">SCP_0105590</name>
</gene>
<dbReference type="PANTHER" id="PTHR12176">
    <property type="entry name" value="SAM-DEPENDENT METHYLTRANSFERASE SUPERFAMILY PROTEIN"/>
    <property type="match status" value="1"/>
</dbReference>
<evidence type="ECO:0000256" key="2">
    <source>
        <dbReference type="ARBA" id="ARBA00022603"/>
    </source>
</evidence>
<evidence type="ECO:0008006" key="6">
    <source>
        <dbReference type="Google" id="ProtNLM"/>
    </source>
</evidence>
<proteinExistence type="inferred from homology"/>
<dbReference type="STRING" id="139825.A0A401G690"/>
<evidence type="ECO:0000256" key="1">
    <source>
        <dbReference type="ARBA" id="ARBA00008361"/>
    </source>
</evidence>
<reference evidence="4 5" key="1">
    <citation type="journal article" date="2018" name="Sci. Rep.">
        <title>Genome sequence of the cauliflower mushroom Sparassis crispa (Hanabiratake) and its association with beneficial usage.</title>
        <authorList>
            <person name="Kiyama R."/>
            <person name="Furutani Y."/>
            <person name="Kawaguchi K."/>
            <person name="Nakanishi T."/>
        </authorList>
    </citation>
    <scope>NUCLEOTIDE SEQUENCE [LARGE SCALE GENOMIC DNA]</scope>
</reference>
<evidence type="ECO:0000313" key="4">
    <source>
        <dbReference type="EMBL" id="GBE77678.1"/>
    </source>
</evidence>
<dbReference type="Gene3D" id="3.40.50.150">
    <property type="entry name" value="Vaccinia Virus protein VP39"/>
    <property type="match status" value="1"/>
</dbReference>
<protein>
    <recommendedName>
        <fullName evidence="6">Methyltransferase type 11 domain-containing protein</fullName>
    </recommendedName>
</protein>
<keyword evidence="2" id="KW-0489">Methyltransferase</keyword>
<dbReference type="GeneID" id="38774595"/>
<dbReference type="PANTHER" id="PTHR12176:SF84">
    <property type="entry name" value="METHYLTRANSFERASE DOMAIN-CONTAINING PROTEIN"/>
    <property type="match status" value="1"/>
</dbReference>
<evidence type="ECO:0000256" key="3">
    <source>
        <dbReference type="ARBA" id="ARBA00022679"/>
    </source>
</evidence>
<organism evidence="4 5">
    <name type="scientific">Sparassis crispa</name>
    <dbReference type="NCBI Taxonomy" id="139825"/>
    <lineage>
        <taxon>Eukaryota</taxon>
        <taxon>Fungi</taxon>
        <taxon>Dikarya</taxon>
        <taxon>Basidiomycota</taxon>
        <taxon>Agaricomycotina</taxon>
        <taxon>Agaricomycetes</taxon>
        <taxon>Polyporales</taxon>
        <taxon>Sparassidaceae</taxon>
        <taxon>Sparassis</taxon>
    </lineage>
</organism>
<dbReference type="OrthoDB" id="411785at2759"/>
<dbReference type="InterPro" id="IPR051419">
    <property type="entry name" value="Lys/N-term_MeTrsfase_sf"/>
</dbReference>
<dbReference type="RefSeq" id="XP_027608591.1">
    <property type="nucleotide sequence ID" value="XM_027752790.1"/>
</dbReference>
<dbReference type="GO" id="GO:0008168">
    <property type="term" value="F:methyltransferase activity"/>
    <property type="evidence" value="ECO:0007669"/>
    <property type="project" value="UniProtKB-KW"/>
</dbReference>
<dbReference type="Proteomes" id="UP000287166">
    <property type="component" value="Unassembled WGS sequence"/>
</dbReference>
<comment type="caution">
    <text evidence="4">The sequence shown here is derived from an EMBL/GenBank/DDBJ whole genome shotgun (WGS) entry which is preliminary data.</text>
</comment>
<dbReference type="InterPro" id="IPR029063">
    <property type="entry name" value="SAM-dependent_MTases_sf"/>
</dbReference>
<dbReference type="InParanoid" id="A0A401G690"/>
<name>A0A401G690_9APHY</name>
<evidence type="ECO:0000313" key="5">
    <source>
        <dbReference type="Proteomes" id="UP000287166"/>
    </source>
</evidence>
<comment type="similarity">
    <text evidence="1">Belongs to the methyltransferase superfamily.</text>
</comment>
<sequence>MPVPDYELQSYWENRFRTESHFEWLGDGVATIIPHLRASLRAQRVSSPPRLLHIGAGSSWLSDCILETYRDEFGQSVDASMIVNLDFSEEVVRRGMDSQAGGGGGMRWIRADALQWQDLAAVLVRPDSDKGGLDHPGLEAVIGSFGLVVDKSTSDSIACAENVALSSSDPHLNPIVKAFLEKNAAYALKLYPVEVLALHLASLTHPGAIWIALSFSASRFEFLASPERVDTSLNTISSVEPSRYWVLQQVDEVEACPGKEGVGAPHVQHFVYVLRRTDYTVL</sequence>
<dbReference type="EMBL" id="BFAD01000001">
    <property type="protein sequence ID" value="GBE77678.1"/>
    <property type="molecule type" value="Genomic_DNA"/>
</dbReference>
<keyword evidence="5" id="KW-1185">Reference proteome</keyword>
<accession>A0A401G690</accession>
<keyword evidence="3" id="KW-0808">Transferase</keyword>